<dbReference type="RefSeq" id="WP_003754724.1">
    <property type="nucleotide sequence ID" value="NZ_GL538352.1"/>
</dbReference>
<evidence type="ECO:0000313" key="2">
    <source>
        <dbReference type="Proteomes" id="UP000010119"/>
    </source>
</evidence>
<organism evidence="1 2">
    <name type="scientific">Listeria grayi DSM 20601</name>
    <dbReference type="NCBI Taxonomy" id="525367"/>
    <lineage>
        <taxon>Bacteria</taxon>
        <taxon>Bacillati</taxon>
        <taxon>Bacillota</taxon>
        <taxon>Bacilli</taxon>
        <taxon>Bacillales</taxon>
        <taxon>Listeriaceae</taxon>
        <taxon>Listeria</taxon>
    </lineage>
</organism>
<dbReference type="HOGENOM" id="CLU_160749_2_0_9"/>
<protein>
    <recommendedName>
        <fullName evidence="3">Type VII secretion effector, SACOL2603 family</fullName>
    </recommendedName>
</protein>
<name>D7V0H1_LISGR</name>
<gene>
    <name evidence="1" type="ORF">HMPREF0556_11749</name>
</gene>
<keyword evidence="2" id="KW-1185">Reference proteome</keyword>
<reference evidence="1" key="1">
    <citation type="submission" date="2010-06" db="EMBL/GenBank/DDBJ databases">
        <authorList>
            <person name="Muzny D."/>
            <person name="Qin X."/>
            <person name="Buhay C."/>
            <person name="Dugan-Rocha S."/>
            <person name="Ding Y."/>
            <person name="Chen G."/>
            <person name="Hawes A."/>
            <person name="Holder M."/>
            <person name="Jhangiani S."/>
            <person name="Johnson A."/>
            <person name="Khan Z."/>
            <person name="Li Z."/>
            <person name="Liu W."/>
            <person name="Liu X."/>
            <person name="Perez L."/>
            <person name="Shen H."/>
            <person name="Wang Q."/>
            <person name="Watt J."/>
            <person name="Xi L."/>
            <person name="Xin Y."/>
            <person name="Zhou J."/>
            <person name="Deng J."/>
            <person name="Jiang H."/>
            <person name="Liu Y."/>
            <person name="Qu J."/>
            <person name="Song X.-Z."/>
            <person name="Zhang L."/>
            <person name="Villasana D."/>
            <person name="Johnson A."/>
            <person name="Liu J."/>
            <person name="Liyanage D."/>
            <person name="Lorensuhewa L."/>
            <person name="Robinson T."/>
            <person name="Song A."/>
            <person name="Song B.-B."/>
            <person name="Dinh H."/>
            <person name="Thornton R."/>
            <person name="Coyle M."/>
            <person name="Francisco L."/>
            <person name="Jackson L."/>
            <person name="Javaid M."/>
            <person name="Korchina V."/>
            <person name="Kovar C."/>
            <person name="Mata R."/>
            <person name="Mathew T."/>
            <person name="Ngo R."/>
            <person name="Nguyen L."/>
            <person name="Nguyen N."/>
            <person name="Okwuonu G."/>
            <person name="Ongeri F."/>
            <person name="Pham C."/>
            <person name="Simmons D."/>
            <person name="Wilczek-Boney K."/>
            <person name="Hale W."/>
            <person name="Jakkamsetti A."/>
            <person name="Pham P."/>
            <person name="Ruth R."/>
            <person name="San Lucas F."/>
            <person name="Warren J."/>
            <person name="Zhang J."/>
            <person name="Zhao Z."/>
            <person name="Zhou C."/>
            <person name="Zhu D."/>
            <person name="Lee S."/>
            <person name="Bess C."/>
            <person name="Blankenburg K."/>
            <person name="Forbes L."/>
            <person name="Fu Q."/>
            <person name="Gubbala S."/>
            <person name="Hirani K."/>
            <person name="Jayaseelan J.C."/>
            <person name="Lara F."/>
            <person name="Munidasa M."/>
            <person name="Palculict T."/>
            <person name="Patil S."/>
            <person name="Pu L.-L."/>
            <person name="Saada N."/>
            <person name="Tang L."/>
            <person name="Weissenberger G."/>
            <person name="Zhu Y."/>
            <person name="Hemphill L."/>
            <person name="Shang Y."/>
            <person name="Youmans B."/>
            <person name="Ayvaz T."/>
            <person name="Ross M."/>
            <person name="Santibanez J."/>
            <person name="Aqrawi P."/>
            <person name="Gross S."/>
            <person name="Joshi V."/>
            <person name="Fowler G."/>
            <person name="Nazareth L."/>
            <person name="Reid J."/>
            <person name="Worley K."/>
            <person name="Petrosino J."/>
            <person name="Highlander S."/>
            <person name="Gibbs R."/>
        </authorList>
    </citation>
    <scope>NUCLEOTIDE SEQUENCE [LARGE SCALE GENOMIC DNA]</scope>
    <source>
        <strain evidence="1">DSM 20601</strain>
    </source>
</reference>
<evidence type="ECO:0008006" key="3">
    <source>
        <dbReference type="Google" id="ProtNLM"/>
    </source>
</evidence>
<dbReference type="AlphaFoldDB" id="D7V0H1"/>
<dbReference type="Proteomes" id="UP000010119">
    <property type="component" value="Unassembled WGS sequence"/>
</dbReference>
<sequence length="95" mass="10117">MADGIVSNLGIAQGHATSLQNALTALSGNWTPDTDKKTTLQGNTKLQTVSTQELAVLASLRSVLEQDIANIHSVATDFEALDQQLQQNFTLPSLP</sequence>
<dbReference type="InterPro" id="IPR021477">
    <property type="entry name" value="TVIIS_effector_SACOL2603_fam"/>
</dbReference>
<dbReference type="STRING" id="525367.HMPREF0556_11749"/>
<accession>D7V0H1</accession>
<dbReference type="NCBIfam" id="TIGR04197">
    <property type="entry name" value="T7SS_SACOL2603"/>
    <property type="match status" value="1"/>
</dbReference>
<comment type="caution">
    <text evidence="1">The sequence shown here is derived from an EMBL/GenBank/DDBJ whole genome shotgun (WGS) entry which is preliminary data.</text>
</comment>
<evidence type="ECO:0000313" key="1">
    <source>
        <dbReference type="EMBL" id="EFI83064.1"/>
    </source>
</evidence>
<proteinExistence type="predicted"/>
<dbReference type="EMBL" id="ACCR02000005">
    <property type="protein sequence ID" value="EFI83064.1"/>
    <property type="molecule type" value="Genomic_DNA"/>
</dbReference>